<evidence type="ECO:0000256" key="1">
    <source>
        <dbReference type="SAM" id="MobiDB-lite"/>
    </source>
</evidence>
<sequence length="102" mass="11126">MLKFTQTYPEDSAGDPESSSPANLENAITTRSMTRKVEKNDQAQVQPDGNQGQSVASGTCYGIGMVKKHHKRCFKGVKAKDVIVSEVEETLGLTLGFVIHQE</sequence>
<protein>
    <submittedName>
        <fullName evidence="3">Uncharacterized protein</fullName>
    </submittedName>
</protein>
<reference evidence="3" key="1">
    <citation type="submission" date="2022-11" db="UniProtKB">
        <authorList>
            <consortium name="WormBaseParasite"/>
        </authorList>
    </citation>
    <scope>IDENTIFICATION</scope>
</reference>
<feature type="compositionally biased region" description="Polar residues" evidence="1">
    <location>
        <begin position="17"/>
        <end position="32"/>
    </location>
</feature>
<organism evidence="2 3">
    <name type="scientific">Romanomermis culicivorax</name>
    <name type="common">Nematode worm</name>
    <dbReference type="NCBI Taxonomy" id="13658"/>
    <lineage>
        <taxon>Eukaryota</taxon>
        <taxon>Metazoa</taxon>
        <taxon>Ecdysozoa</taxon>
        <taxon>Nematoda</taxon>
        <taxon>Enoplea</taxon>
        <taxon>Dorylaimia</taxon>
        <taxon>Mermithida</taxon>
        <taxon>Mermithoidea</taxon>
        <taxon>Mermithidae</taxon>
        <taxon>Romanomermis</taxon>
    </lineage>
</organism>
<accession>A0A915I079</accession>
<feature type="compositionally biased region" description="Polar residues" evidence="1">
    <location>
        <begin position="42"/>
        <end position="56"/>
    </location>
</feature>
<dbReference type="AlphaFoldDB" id="A0A915I079"/>
<proteinExistence type="predicted"/>
<dbReference type="Proteomes" id="UP000887565">
    <property type="component" value="Unplaced"/>
</dbReference>
<name>A0A915I079_ROMCU</name>
<evidence type="ECO:0000313" key="3">
    <source>
        <dbReference type="WBParaSite" id="nRc.2.0.1.t06907-RA"/>
    </source>
</evidence>
<dbReference type="WBParaSite" id="nRc.2.0.1.t06907-RA">
    <property type="protein sequence ID" value="nRc.2.0.1.t06907-RA"/>
    <property type="gene ID" value="nRc.2.0.1.g06907"/>
</dbReference>
<keyword evidence="2" id="KW-1185">Reference proteome</keyword>
<evidence type="ECO:0000313" key="2">
    <source>
        <dbReference type="Proteomes" id="UP000887565"/>
    </source>
</evidence>
<feature type="region of interest" description="Disordered" evidence="1">
    <location>
        <begin position="1"/>
        <end position="56"/>
    </location>
</feature>